<proteinExistence type="inferred from homology"/>
<dbReference type="Pfam" id="PF00106">
    <property type="entry name" value="adh_short"/>
    <property type="match status" value="1"/>
</dbReference>
<evidence type="ECO:0000256" key="3">
    <source>
        <dbReference type="RuleBase" id="RU000363"/>
    </source>
</evidence>
<keyword evidence="5" id="KW-1185">Reference proteome</keyword>
<accession>A0A9P6UR64</accession>
<evidence type="ECO:0008006" key="6">
    <source>
        <dbReference type="Google" id="ProtNLM"/>
    </source>
</evidence>
<evidence type="ECO:0000313" key="5">
    <source>
        <dbReference type="Proteomes" id="UP000738325"/>
    </source>
</evidence>
<dbReference type="CDD" id="cd05233">
    <property type="entry name" value="SDR_c"/>
    <property type="match status" value="1"/>
</dbReference>
<comment type="caution">
    <text evidence="4">The sequence shown here is derived from an EMBL/GenBank/DDBJ whole genome shotgun (WGS) entry which is preliminary data.</text>
</comment>
<dbReference type="PRINTS" id="PR00080">
    <property type="entry name" value="SDRFAMILY"/>
</dbReference>
<dbReference type="FunFam" id="3.40.50.720:FF:000905">
    <property type="entry name" value="Oxidoreductase, short chain dehydrogenase/reductase family, putative"/>
    <property type="match status" value="1"/>
</dbReference>
<organism evidence="4 5">
    <name type="scientific">Dissophora globulifera</name>
    <dbReference type="NCBI Taxonomy" id="979702"/>
    <lineage>
        <taxon>Eukaryota</taxon>
        <taxon>Fungi</taxon>
        <taxon>Fungi incertae sedis</taxon>
        <taxon>Mucoromycota</taxon>
        <taxon>Mortierellomycotina</taxon>
        <taxon>Mortierellomycetes</taxon>
        <taxon>Mortierellales</taxon>
        <taxon>Mortierellaceae</taxon>
        <taxon>Dissophora</taxon>
    </lineage>
</organism>
<dbReference type="EMBL" id="JAAAIP010000500">
    <property type="protein sequence ID" value="KAG0316006.1"/>
    <property type="molecule type" value="Genomic_DNA"/>
</dbReference>
<dbReference type="InterPro" id="IPR002347">
    <property type="entry name" value="SDR_fam"/>
</dbReference>
<evidence type="ECO:0000256" key="1">
    <source>
        <dbReference type="ARBA" id="ARBA00006484"/>
    </source>
</evidence>
<evidence type="ECO:0000313" key="4">
    <source>
        <dbReference type="EMBL" id="KAG0316006.1"/>
    </source>
</evidence>
<keyword evidence="2" id="KW-0560">Oxidoreductase</keyword>
<dbReference type="Proteomes" id="UP000738325">
    <property type="component" value="Unassembled WGS sequence"/>
</dbReference>
<dbReference type="GO" id="GO:0016616">
    <property type="term" value="F:oxidoreductase activity, acting on the CH-OH group of donors, NAD or NADP as acceptor"/>
    <property type="evidence" value="ECO:0007669"/>
    <property type="project" value="TreeGrafter"/>
</dbReference>
<sequence>ELNIMPAHPDPAARNFTSALHADTYPAIAHANHQGRTVLITGASKGIGRATAVSFAKAGAANIVIAARSDLDEVEKELLAAAPSSSSPPQIIKLQLDVTSEASVAQAAKQVEQACGHLDILVNNAGYAEKWIPVAETDPTDWWRSWEINLKGVYLVTRAFLPLLLKGSQKTIINLSSVGAHMTWPGASAYQTNKFAVLRFTEFVAVEYADQEIIAIAIHPGGVDTDLGRCLPIALQSHLVDTPELAADSVAWLTQHRPLWLSGRYISVNWDLPQLMAKKDEIVEGDKLKMRIVI</sequence>
<dbReference type="PRINTS" id="PR00081">
    <property type="entry name" value="GDHRDH"/>
</dbReference>
<dbReference type="PANTHER" id="PTHR42760:SF37">
    <property type="entry name" value="CLAVALDEHYDE DEHYDROGENASE"/>
    <property type="match status" value="1"/>
</dbReference>
<dbReference type="SUPFAM" id="SSF51735">
    <property type="entry name" value="NAD(P)-binding Rossmann-fold domains"/>
    <property type="match status" value="1"/>
</dbReference>
<name>A0A9P6UR64_9FUNG</name>
<dbReference type="AlphaFoldDB" id="A0A9P6UR64"/>
<comment type="similarity">
    <text evidence="1 3">Belongs to the short-chain dehydrogenases/reductases (SDR) family.</text>
</comment>
<protein>
    <recommendedName>
        <fullName evidence="6">Oxidoreductase</fullName>
    </recommendedName>
</protein>
<dbReference type="OrthoDB" id="1933717at2759"/>
<dbReference type="InterPro" id="IPR036291">
    <property type="entry name" value="NAD(P)-bd_dom_sf"/>
</dbReference>
<evidence type="ECO:0000256" key="2">
    <source>
        <dbReference type="ARBA" id="ARBA00023002"/>
    </source>
</evidence>
<dbReference type="Gene3D" id="3.40.50.720">
    <property type="entry name" value="NAD(P)-binding Rossmann-like Domain"/>
    <property type="match status" value="1"/>
</dbReference>
<dbReference type="PANTHER" id="PTHR42760">
    <property type="entry name" value="SHORT-CHAIN DEHYDROGENASES/REDUCTASES FAMILY MEMBER"/>
    <property type="match status" value="1"/>
</dbReference>
<feature type="non-terminal residue" evidence="4">
    <location>
        <position position="1"/>
    </location>
</feature>
<reference evidence="4" key="1">
    <citation type="journal article" date="2020" name="Fungal Divers.">
        <title>Resolving the Mortierellaceae phylogeny through synthesis of multi-gene phylogenetics and phylogenomics.</title>
        <authorList>
            <person name="Vandepol N."/>
            <person name="Liber J."/>
            <person name="Desiro A."/>
            <person name="Na H."/>
            <person name="Kennedy M."/>
            <person name="Barry K."/>
            <person name="Grigoriev I.V."/>
            <person name="Miller A.N."/>
            <person name="O'Donnell K."/>
            <person name="Stajich J.E."/>
            <person name="Bonito G."/>
        </authorList>
    </citation>
    <scope>NUCLEOTIDE SEQUENCE</scope>
    <source>
        <strain evidence="4">REB-010B</strain>
    </source>
</reference>
<gene>
    <name evidence="4" type="ORF">BGZ99_007135</name>
</gene>